<accession>A0ABQ6CJI8</accession>
<gene>
    <name evidence="1" type="ORF">GCM10007874_35100</name>
</gene>
<dbReference type="Proteomes" id="UP001156882">
    <property type="component" value="Unassembled WGS sequence"/>
</dbReference>
<dbReference type="RefSeq" id="WP_284313573.1">
    <property type="nucleotide sequence ID" value="NZ_BSPC01000028.1"/>
</dbReference>
<keyword evidence="2" id="KW-1185">Reference proteome</keyword>
<dbReference type="EMBL" id="BSPC01000028">
    <property type="protein sequence ID" value="GLS20493.1"/>
    <property type="molecule type" value="Genomic_DNA"/>
</dbReference>
<dbReference type="Pfam" id="PF18180">
    <property type="entry name" value="LD_cluster3"/>
    <property type="match status" value="1"/>
</dbReference>
<reference evidence="2" key="1">
    <citation type="journal article" date="2019" name="Int. J. Syst. Evol. Microbiol.">
        <title>The Global Catalogue of Microorganisms (GCM) 10K type strain sequencing project: providing services to taxonomists for standard genome sequencing and annotation.</title>
        <authorList>
            <consortium name="The Broad Institute Genomics Platform"/>
            <consortium name="The Broad Institute Genome Sequencing Center for Infectious Disease"/>
            <person name="Wu L."/>
            <person name="Ma J."/>
        </authorList>
    </citation>
    <scope>NUCLEOTIDE SEQUENCE [LARGE SCALE GENOMIC DNA]</scope>
    <source>
        <strain evidence="2">NBRC 101365</strain>
    </source>
</reference>
<dbReference type="InterPro" id="IPR041197">
    <property type="entry name" value="LD_cluster3"/>
</dbReference>
<proteinExistence type="predicted"/>
<evidence type="ECO:0000313" key="1">
    <source>
        <dbReference type="EMBL" id="GLS20493.1"/>
    </source>
</evidence>
<protein>
    <submittedName>
        <fullName evidence="1">Uncharacterized protein</fullName>
    </submittedName>
</protein>
<name>A0ABQ6CJI8_9HYPH</name>
<organism evidence="1 2">
    <name type="scientific">Labrys miyagiensis</name>
    <dbReference type="NCBI Taxonomy" id="346912"/>
    <lineage>
        <taxon>Bacteria</taxon>
        <taxon>Pseudomonadati</taxon>
        <taxon>Pseudomonadota</taxon>
        <taxon>Alphaproteobacteria</taxon>
        <taxon>Hyphomicrobiales</taxon>
        <taxon>Xanthobacteraceae</taxon>
        <taxon>Labrys</taxon>
    </lineage>
</organism>
<evidence type="ECO:0000313" key="2">
    <source>
        <dbReference type="Proteomes" id="UP001156882"/>
    </source>
</evidence>
<comment type="caution">
    <text evidence="1">The sequence shown here is derived from an EMBL/GenBank/DDBJ whole genome shotgun (WGS) entry which is preliminary data.</text>
</comment>
<sequence length="294" mass="31939">MKEGDTIFLSASVPYRSPWTENARASEIEEAIVSLARAVFARGGRLVFGGHPSVSPLIASVAGEYFPPDPSRKQRPIVTFQSRFFQDVLPNETMEMVHFGWSAIEWTPALPGTTVGDSAPSLALMRAAMLDIEGRAYGRHGLKPPAAMVAIGGMEGVRDEADAFLVAPTPSSAMWKALHSLDRSRLQPAVGDEIGAVLARFRRWPVPSPIYLFPSGGGAAERLLTPDALNYNVAEDRQADEKAISALTAARSTGRIVDAERHWRSEQRGLPETLLFQPYAAISQWLLDRTTAGG</sequence>